<accession>A0A9P4J2G9</accession>
<comment type="caution">
    <text evidence="4">The sequence shown here is derived from an EMBL/GenBank/DDBJ whole genome shotgun (WGS) entry which is preliminary data.</text>
</comment>
<dbReference type="InterPro" id="IPR013094">
    <property type="entry name" value="AB_hydrolase_3"/>
</dbReference>
<feature type="domain" description="Alpha/beta hydrolase fold-3" evidence="3">
    <location>
        <begin position="107"/>
        <end position="314"/>
    </location>
</feature>
<dbReference type="InterPro" id="IPR050300">
    <property type="entry name" value="GDXG_lipolytic_enzyme"/>
</dbReference>
<evidence type="ECO:0000256" key="1">
    <source>
        <dbReference type="ARBA" id="ARBA00022801"/>
    </source>
</evidence>
<keyword evidence="5" id="KW-1185">Reference proteome</keyword>
<dbReference type="OrthoDB" id="408631at2759"/>
<evidence type="ECO:0000313" key="5">
    <source>
        <dbReference type="Proteomes" id="UP000799439"/>
    </source>
</evidence>
<dbReference type="Proteomes" id="UP000799439">
    <property type="component" value="Unassembled WGS sequence"/>
</dbReference>
<evidence type="ECO:0000259" key="3">
    <source>
        <dbReference type="Pfam" id="PF07859"/>
    </source>
</evidence>
<proteinExistence type="predicted"/>
<dbReference type="AlphaFoldDB" id="A0A9P4J2G9"/>
<dbReference type="GO" id="GO:0016787">
    <property type="term" value="F:hydrolase activity"/>
    <property type="evidence" value="ECO:0007669"/>
    <property type="project" value="UniProtKB-KW"/>
</dbReference>
<protein>
    <submittedName>
        <fullName evidence="4">Alpha/beta-hydrolase</fullName>
    </submittedName>
</protein>
<dbReference type="PANTHER" id="PTHR48081:SF8">
    <property type="entry name" value="ALPHA_BETA HYDROLASE FOLD-3 DOMAIN-CONTAINING PROTEIN-RELATED"/>
    <property type="match status" value="1"/>
</dbReference>
<reference evidence="4" key="1">
    <citation type="journal article" date="2020" name="Stud. Mycol.">
        <title>101 Dothideomycetes genomes: a test case for predicting lifestyles and emergence of pathogens.</title>
        <authorList>
            <person name="Haridas S."/>
            <person name="Albert R."/>
            <person name="Binder M."/>
            <person name="Bloem J."/>
            <person name="Labutti K."/>
            <person name="Salamov A."/>
            <person name="Andreopoulos B."/>
            <person name="Baker S."/>
            <person name="Barry K."/>
            <person name="Bills G."/>
            <person name="Bluhm B."/>
            <person name="Cannon C."/>
            <person name="Castanera R."/>
            <person name="Culley D."/>
            <person name="Daum C."/>
            <person name="Ezra D."/>
            <person name="Gonzalez J."/>
            <person name="Henrissat B."/>
            <person name="Kuo A."/>
            <person name="Liang C."/>
            <person name="Lipzen A."/>
            <person name="Lutzoni F."/>
            <person name="Magnuson J."/>
            <person name="Mondo S."/>
            <person name="Nolan M."/>
            <person name="Ohm R."/>
            <person name="Pangilinan J."/>
            <person name="Park H.-J."/>
            <person name="Ramirez L."/>
            <person name="Alfaro M."/>
            <person name="Sun H."/>
            <person name="Tritt A."/>
            <person name="Yoshinaga Y."/>
            <person name="Zwiers L.-H."/>
            <person name="Turgeon B."/>
            <person name="Goodwin S."/>
            <person name="Spatafora J."/>
            <person name="Crous P."/>
            <person name="Grigoriev I."/>
        </authorList>
    </citation>
    <scope>NUCLEOTIDE SEQUENCE</scope>
    <source>
        <strain evidence="4">CBS 260.36</strain>
    </source>
</reference>
<dbReference type="EMBL" id="ML996085">
    <property type="protein sequence ID" value="KAF2152885.1"/>
    <property type="molecule type" value="Genomic_DNA"/>
</dbReference>
<dbReference type="SUPFAM" id="SSF53474">
    <property type="entry name" value="alpha/beta-Hydrolases"/>
    <property type="match status" value="1"/>
</dbReference>
<dbReference type="Gene3D" id="3.40.50.1820">
    <property type="entry name" value="alpha/beta hydrolase"/>
    <property type="match status" value="1"/>
</dbReference>
<dbReference type="InterPro" id="IPR029058">
    <property type="entry name" value="AB_hydrolase_fold"/>
</dbReference>
<evidence type="ECO:0000256" key="2">
    <source>
        <dbReference type="SAM" id="MobiDB-lite"/>
    </source>
</evidence>
<sequence length="362" mass="39332">MDRFPNPEDLDATSIPHPFFEKMTEELREQAKTGNDPPPAFENHAGVKQGRAGRSALLDATYGESPSGVKETVREIPMRDGFQSNIRIYQPAKAVEGGSPVVMLSFGGGFAGENRAPGPYARGLVQLYGAVVINISYRLAPENPFPTSINDAWDSFNWIAKNASSLGGNPSKGFVLGGISAGGNISAVVTQNAVEQNFSPPITGVWLQVPIVFPGPDQVPDKYKAFFKSRDQNAVVPVLSLRSMQGVDRMLKPDLDSKWYSPFNAENPHKGIPPTYIQVNGMDPLRDDGVIYEKVLREHGTKTRLTVWPGLPHAHCSFFPKEEFSKSAVRDTIKGFGWLLDKPEAEDQAIDNAVAPAPSAGG</sequence>
<gene>
    <name evidence="4" type="ORF">K461DRAFT_277645</name>
</gene>
<keyword evidence="1" id="KW-0378">Hydrolase</keyword>
<name>A0A9P4J2G9_9PEZI</name>
<feature type="region of interest" description="Disordered" evidence="2">
    <location>
        <begin position="26"/>
        <end position="49"/>
    </location>
</feature>
<evidence type="ECO:0000313" key="4">
    <source>
        <dbReference type="EMBL" id="KAF2152885.1"/>
    </source>
</evidence>
<dbReference type="Pfam" id="PF07859">
    <property type="entry name" value="Abhydrolase_3"/>
    <property type="match status" value="1"/>
</dbReference>
<organism evidence="4 5">
    <name type="scientific">Myriangium duriaei CBS 260.36</name>
    <dbReference type="NCBI Taxonomy" id="1168546"/>
    <lineage>
        <taxon>Eukaryota</taxon>
        <taxon>Fungi</taxon>
        <taxon>Dikarya</taxon>
        <taxon>Ascomycota</taxon>
        <taxon>Pezizomycotina</taxon>
        <taxon>Dothideomycetes</taxon>
        <taxon>Dothideomycetidae</taxon>
        <taxon>Myriangiales</taxon>
        <taxon>Myriangiaceae</taxon>
        <taxon>Myriangium</taxon>
    </lineage>
</organism>
<dbReference type="PANTHER" id="PTHR48081">
    <property type="entry name" value="AB HYDROLASE SUPERFAMILY PROTEIN C4A8.06C"/>
    <property type="match status" value="1"/>
</dbReference>